<proteinExistence type="predicted"/>
<protein>
    <submittedName>
        <fullName evidence="2">Uncharacterized protein</fullName>
    </submittedName>
</protein>
<comment type="caution">
    <text evidence="2">The sequence shown here is derived from an EMBL/GenBank/DDBJ whole genome shotgun (WGS) entry which is preliminary data.</text>
</comment>
<dbReference type="EMBL" id="JARKIB010000164">
    <property type="protein sequence ID" value="KAJ7729571.1"/>
    <property type="molecule type" value="Genomic_DNA"/>
</dbReference>
<feature type="compositionally biased region" description="Basic and acidic residues" evidence="1">
    <location>
        <begin position="41"/>
        <end position="57"/>
    </location>
</feature>
<sequence>MADSQSSKGGRERSRMSAWTARITTNTTANGSRGGRWLNDGTHKRSKIEENKEERRLMATAHNSHPVQAWPRKGMAKRGEQSEEGDLESTQLTYYAGIKKRHVREEVSRARGGDLESTQLTCYVGMTKKRHGREKAWPKNGEQREEGDLESTQLTSYAGMAQSRHDQEEAWPRRGEQSEEGDLESTQLTYYAGTAEES</sequence>
<dbReference type="Proteomes" id="UP001215598">
    <property type="component" value="Unassembled WGS sequence"/>
</dbReference>
<evidence type="ECO:0000313" key="3">
    <source>
        <dbReference type="Proteomes" id="UP001215598"/>
    </source>
</evidence>
<dbReference type="AlphaFoldDB" id="A0AAD7HXX4"/>
<evidence type="ECO:0000313" key="2">
    <source>
        <dbReference type="EMBL" id="KAJ7729571.1"/>
    </source>
</evidence>
<keyword evidence="3" id="KW-1185">Reference proteome</keyword>
<feature type="region of interest" description="Disordered" evidence="1">
    <location>
        <begin position="126"/>
        <end position="198"/>
    </location>
</feature>
<evidence type="ECO:0000256" key="1">
    <source>
        <dbReference type="SAM" id="MobiDB-lite"/>
    </source>
</evidence>
<feature type="compositionally biased region" description="Basic and acidic residues" evidence="1">
    <location>
        <begin position="163"/>
        <end position="177"/>
    </location>
</feature>
<feature type="region of interest" description="Disordered" evidence="1">
    <location>
        <begin position="1"/>
        <end position="90"/>
    </location>
</feature>
<name>A0AAD7HXX4_9AGAR</name>
<feature type="compositionally biased region" description="Basic and acidic residues" evidence="1">
    <location>
        <begin position="134"/>
        <end position="146"/>
    </location>
</feature>
<accession>A0AAD7HXX4</accession>
<organism evidence="2 3">
    <name type="scientific">Mycena metata</name>
    <dbReference type="NCBI Taxonomy" id="1033252"/>
    <lineage>
        <taxon>Eukaryota</taxon>
        <taxon>Fungi</taxon>
        <taxon>Dikarya</taxon>
        <taxon>Basidiomycota</taxon>
        <taxon>Agaricomycotina</taxon>
        <taxon>Agaricomycetes</taxon>
        <taxon>Agaricomycetidae</taxon>
        <taxon>Agaricales</taxon>
        <taxon>Marasmiineae</taxon>
        <taxon>Mycenaceae</taxon>
        <taxon>Mycena</taxon>
    </lineage>
</organism>
<reference evidence="2" key="1">
    <citation type="submission" date="2023-03" db="EMBL/GenBank/DDBJ databases">
        <title>Massive genome expansion in bonnet fungi (Mycena s.s.) driven by repeated elements and novel gene families across ecological guilds.</title>
        <authorList>
            <consortium name="Lawrence Berkeley National Laboratory"/>
            <person name="Harder C.B."/>
            <person name="Miyauchi S."/>
            <person name="Viragh M."/>
            <person name="Kuo A."/>
            <person name="Thoen E."/>
            <person name="Andreopoulos B."/>
            <person name="Lu D."/>
            <person name="Skrede I."/>
            <person name="Drula E."/>
            <person name="Henrissat B."/>
            <person name="Morin E."/>
            <person name="Kohler A."/>
            <person name="Barry K."/>
            <person name="LaButti K."/>
            <person name="Morin E."/>
            <person name="Salamov A."/>
            <person name="Lipzen A."/>
            <person name="Mereny Z."/>
            <person name="Hegedus B."/>
            <person name="Baldrian P."/>
            <person name="Stursova M."/>
            <person name="Weitz H."/>
            <person name="Taylor A."/>
            <person name="Grigoriev I.V."/>
            <person name="Nagy L.G."/>
            <person name="Martin F."/>
            <person name="Kauserud H."/>
        </authorList>
    </citation>
    <scope>NUCLEOTIDE SEQUENCE</scope>
    <source>
        <strain evidence="2">CBHHK182m</strain>
    </source>
</reference>
<feature type="compositionally biased region" description="Polar residues" evidence="1">
    <location>
        <begin position="22"/>
        <end position="31"/>
    </location>
</feature>
<gene>
    <name evidence="2" type="ORF">B0H16DRAFT_1469955</name>
</gene>